<organism evidence="2 3">
    <name type="scientific">Lactococcus termiticola</name>
    <dbReference type="NCBI Taxonomy" id="2169526"/>
    <lineage>
        <taxon>Bacteria</taxon>
        <taxon>Bacillati</taxon>
        <taxon>Bacillota</taxon>
        <taxon>Bacilli</taxon>
        <taxon>Lactobacillales</taxon>
        <taxon>Streptococcaceae</taxon>
        <taxon>Lactococcus</taxon>
    </lineage>
</organism>
<keyword evidence="1" id="KW-1133">Transmembrane helix</keyword>
<keyword evidence="1" id="KW-0472">Membrane</keyword>
<comment type="caution">
    <text evidence="2">The sequence shown here is derived from an EMBL/GenBank/DDBJ whole genome shotgun (WGS) entry which is preliminary data.</text>
</comment>
<reference evidence="2 3" key="1">
    <citation type="journal article" date="2018" name="Genome Announc.">
        <title>Draft Genome Sequence of Lactococcus sp. Strain NtB2 (JCM 32569), Isolated from the Gut of the Higher Termite Nasutitermes takasagoensis.</title>
        <authorList>
            <person name="Noda S."/>
            <person name="Aihara C."/>
            <person name="Yuki M."/>
            <person name="Ohkuma M."/>
        </authorList>
    </citation>
    <scope>NUCLEOTIDE SEQUENCE [LARGE SCALE GENOMIC DNA]</scope>
    <source>
        <strain evidence="2 3">NtB2</strain>
    </source>
</reference>
<evidence type="ECO:0000256" key="1">
    <source>
        <dbReference type="SAM" id="Phobius"/>
    </source>
</evidence>
<proteinExistence type="predicted"/>
<keyword evidence="3" id="KW-1185">Reference proteome</keyword>
<feature type="transmembrane region" description="Helical" evidence="1">
    <location>
        <begin position="115"/>
        <end position="133"/>
    </location>
</feature>
<feature type="transmembrane region" description="Helical" evidence="1">
    <location>
        <begin position="88"/>
        <end position="109"/>
    </location>
</feature>
<sequence length="164" mass="18437">MSKNEKITKLLVMLSVPLSQLAAFFFSSSPRSNHLQEIQKLFVFNPQKLFIFEGVLVLIYAVVVFLISLLVTKYFLGLFDLEVSVGHLFLTIAIATSTSNLLSLFLNLLTGQQHSIWLAVFHIILTLLIYNLLTKKILIKDSLIIGVVNSIFNIVPLLTQGIFN</sequence>
<dbReference type="RefSeq" id="WP_109244972.1">
    <property type="nucleotide sequence ID" value="NZ_BFFO01000001.1"/>
</dbReference>
<feature type="transmembrane region" description="Helical" evidence="1">
    <location>
        <begin position="49"/>
        <end position="76"/>
    </location>
</feature>
<protein>
    <submittedName>
        <fullName evidence="2">Uncharacterized protein</fullName>
    </submittedName>
</protein>
<feature type="transmembrane region" description="Helical" evidence="1">
    <location>
        <begin position="142"/>
        <end position="163"/>
    </location>
</feature>
<keyword evidence="1" id="KW-0812">Transmembrane</keyword>
<dbReference type="AlphaFoldDB" id="A0A2R5HD25"/>
<evidence type="ECO:0000313" key="2">
    <source>
        <dbReference type="EMBL" id="GBG95977.1"/>
    </source>
</evidence>
<name>A0A2R5HD25_9LACT</name>
<dbReference type="Proteomes" id="UP000245021">
    <property type="component" value="Unassembled WGS sequence"/>
</dbReference>
<accession>A0A2R5HD25</accession>
<gene>
    <name evidence="2" type="ORF">NtB2_00079</name>
</gene>
<evidence type="ECO:0000313" key="3">
    <source>
        <dbReference type="Proteomes" id="UP000245021"/>
    </source>
</evidence>
<dbReference type="EMBL" id="BFFO01000001">
    <property type="protein sequence ID" value="GBG95977.1"/>
    <property type="molecule type" value="Genomic_DNA"/>
</dbReference>
<feature type="transmembrane region" description="Helical" evidence="1">
    <location>
        <begin position="7"/>
        <end position="29"/>
    </location>
</feature>